<dbReference type="STRING" id="145388.A0A0D2LM54"/>
<dbReference type="Pfam" id="PF05479">
    <property type="entry name" value="PsaN"/>
    <property type="match status" value="1"/>
</dbReference>
<evidence type="ECO:0000256" key="1">
    <source>
        <dbReference type="ARBA" id="ARBA00004622"/>
    </source>
</evidence>
<keyword evidence="6" id="KW-0603">Photosystem I</keyword>
<dbReference type="Proteomes" id="UP000054498">
    <property type="component" value="Unassembled WGS sequence"/>
</dbReference>
<dbReference type="AlphaFoldDB" id="A0A0D2LM54"/>
<dbReference type="GO" id="GO:0030093">
    <property type="term" value="C:chloroplast photosystem I"/>
    <property type="evidence" value="ECO:0007669"/>
    <property type="project" value="TreeGrafter"/>
</dbReference>
<organism evidence="9 10">
    <name type="scientific">Monoraphidium neglectum</name>
    <dbReference type="NCBI Taxonomy" id="145388"/>
    <lineage>
        <taxon>Eukaryota</taxon>
        <taxon>Viridiplantae</taxon>
        <taxon>Chlorophyta</taxon>
        <taxon>core chlorophytes</taxon>
        <taxon>Chlorophyceae</taxon>
        <taxon>CS clade</taxon>
        <taxon>Sphaeropleales</taxon>
        <taxon>Selenastraceae</taxon>
        <taxon>Monoraphidium</taxon>
    </lineage>
</organism>
<keyword evidence="8" id="KW-0472">Membrane</keyword>
<protein>
    <submittedName>
        <fullName evidence="9">Photosystem I reaction center subunit N</fullName>
    </submittedName>
</protein>
<reference evidence="9 10" key="1">
    <citation type="journal article" date="2013" name="BMC Genomics">
        <title>Reconstruction of the lipid metabolism for the microalga Monoraphidium neglectum from its genome sequence reveals characteristics suitable for biofuel production.</title>
        <authorList>
            <person name="Bogen C."/>
            <person name="Al-Dilaimi A."/>
            <person name="Albersmeier A."/>
            <person name="Wichmann J."/>
            <person name="Grundmann M."/>
            <person name="Rupp O."/>
            <person name="Lauersen K.J."/>
            <person name="Blifernez-Klassen O."/>
            <person name="Kalinowski J."/>
            <person name="Goesmann A."/>
            <person name="Mussgnug J.H."/>
            <person name="Kruse O."/>
        </authorList>
    </citation>
    <scope>NUCLEOTIDE SEQUENCE [LARGE SCALE GENOMIC DNA]</scope>
    <source>
        <strain evidence="9 10">SAG 48.87</strain>
    </source>
</reference>
<evidence type="ECO:0000313" key="10">
    <source>
        <dbReference type="Proteomes" id="UP000054498"/>
    </source>
</evidence>
<keyword evidence="5" id="KW-0934">Plastid</keyword>
<evidence type="ECO:0000256" key="2">
    <source>
        <dbReference type="ARBA" id="ARBA00010661"/>
    </source>
</evidence>
<comment type="subcellular location">
    <subcellularLocation>
        <location evidence="1">Plastid</location>
        <location evidence="1">Chloroplast thylakoid membrane</location>
        <topology evidence="1">Peripheral membrane protein</topology>
        <orientation evidence="1">Lumenal side</orientation>
    </subcellularLocation>
</comment>
<evidence type="ECO:0000256" key="7">
    <source>
        <dbReference type="ARBA" id="ARBA00023078"/>
    </source>
</evidence>
<evidence type="ECO:0000313" key="9">
    <source>
        <dbReference type="EMBL" id="KIZ07429.1"/>
    </source>
</evidence>
<gene>
    <name evidence="9" type="ORF">MNEG_0526</name>
</gene>
<evidence type="ECO:0000256" key="3">
    <source>
        <dbReference type="ARBA" id="ARBA00022528"/>
    </source>
</evidence>
<dbReference type="EMBL" id="KK100262">
    <property type="protein sequence ID" value="KIZ07429.1"/>
    <property type="molecule type" value="Genomic_DNA"/>
</dbReference>
<sequence length="138" mass="14306">MALRASVNRSAVVVRASAEPRQALGALAFGATFALSAMLTAAPAKADITADLLAKSAENKALNNKKRLATSSANVARSRTVADGTCSFPTNFFGCDETSARFTGGVRFIQDDVDLECAGTANGRCASKVNHNYGAKGF</sequence>
<dbReference type="OrthoDB" id="512227at2759"/>
<dbReference type="RefSeq" id="XP_013906448.1">
    <property type="nucleotide sequence ID" value="XM_014050994.1"/>
</dbReference>
<evidence type="ECO:0000256" key="4">
    <source>
        <dbReference type="ARBA" id="ARBA00022531"/>
    </source>
</evidence>
<accession>A0A0D2LM54</accession>
<keyword evidence="7" id="KW-0793">Thylakoid</keyword>
<dbReference type="Gene3D" id="4.10.1190.10">
    <property type="entry name" value="Chlorophyll A-B binding protein"/>
    <property type="match status" value="1"/>
</dbReference>
<name>A0A0D2LM54_9CHLO</name>
<dbReference type="GeneID" id="25726644"/>
<dbReference type="PANTHER" id="PTHR36814">
    <property type="entry name" value="PHOTOSYSTEM I REACTION CENTER SUBUNIT N, CHLOROPLASTIC"/>
    <property type="match status" value="1"/>
</dbReference>
<dbReference type="InterPro" id="IPR008796">
    <property type="entry name" value="PSAN"/>
</dbReference>
<evidence type="ECO:0000256" key="8">
    <source>
        <dbReference type="ARBA" id="ARBA00023136"/>
    </source>
</evidence>
<keyword evidence="10" id="KW-1185">Reference proteome</keyword>
<evidence type="ECO:0000256" key="5">
    <source>
        <dbReference type="ARBA" id="ARBA00022640"/>
    </source>
</evidence>
<proteinExistence type="inferred from homology"/>
<keyword evidence="4" id="KW-0602">Photosynthesis</keyword>
<keyword evidence="3" id="KW-0150">Chloroplast</keyword>
<dbReference type="InterPro" id="IPR044907">
    <property type="entry name" value="PSAN_sf"/>
</dbReference>
<dbReference type="PANTHER" id="PTHR36814:SF1">
    <property type="entry name" value="PHOTOSYSTEM I REACTION CENTER SUBUNIT N, CHLOROPLASTIC"/>
    <property type="match status" value="1"/>
</dbReference>
<comment type="similarity">
    <text evidence="2">Belongs to the psaN family.</text>
</comment>
<evidence type="ECO:0000256" key="6">
    <source>
        <dbReference type="ARBA" id="ARBA00022836"/>
    </source>
</evidence>
<dbReference type="KEGG" id="mng:MNEG_0526"/>
<dbReference type="GO" id="GO:0015979">
    <property type="term" value="P:photosynthesis"/>
    <property type="evidence" value="ECO:0007669"/>
    <property type="project" value="UniProtKB-KW"/>
</dbReference>